<protein>
    <submittedName>
        <fullName evidence="2">Uncharacterized protein</fullName>
    </submittedName>
</protein>
<name>A0A1Y5TMA4_9RHOB</name>
<dbReference type="OrthoDB" id="7868657at2"/>
<proteinExistence type="predicted"/>
<keyword evidence="3" id="KW-1185">Reference proteome</keyword>
<organism evidence="2 3">
    <name type="scientific">Roseisalinus antarcticus</name>
    <dbReference type="NCBI Taxonomy" id="254357"/>
    <lineage>
        <taxon>Bacteria</taxon>
        <taxon>Pseudomonadati</taxon>
        <taxon>Pseudomonadota</taxon>
        <taxon>Alphaproteobacteria</taxon>
        <taxon>Rhodobacterales</taxon>
        <taxon>Roseobacteraceae</taxon>
        <taxon>Roseisalinus</taxon>
    </lineage>
</organism>
<dbReference type="RefSeq" id="WP_085879885.1">
    <property type="nucleotide sequence ID" value="NZ_FWFZ01000018.1"/>
</dbReference>
<evidence type="ECO:0000313" key="2">
    <source>
        <dbReference type="EMBL" id="SLN65556.1"/>
    </source>
</evidence>
<gene>
    <name evidence="2" type="ORF">ROA7023_03081</name>
</gene>
<evidence type="ECO:0000313" key="3">
    <source>
        <dbReference type="Proteomes" id="UP000193900"/>
    </source>
</evidence>
<keyword evidence="1" id="KW-1133">Transmembrane helix</keyword>
<dbReference type="AlphaFoldDB" id="A0A1Y5TMA4"/>
<keyword evidence="1" id="KW-0812">Transmembrane</keyword>
<sequence length="61" mass="6524">MIRSVLWTAFLTGVLCAGFAMVVDWLTDMLARGRVIAISFVSGSLGSLFAQTALGSWKGRS</sequence>
<dbReference type="EMBL" id="FWFZ01000018">
    <property type="protein sequence ID" value="SLN65556.1"/>
    <property type="molecule type" value="Genomic_DNA"/>
</dbReference>
<accession>A0A1Y5TMA4</accession>
<reference evidence="2 3" key="1">
    <citation type="submission" date="2017-03" db="EMBL/GenBank/DDBJ databases">
        <authorList>
            <person name="Afonso C.L."/>
            <person name="Miller P.J."/>
            <person name="Scott M.A."/>
            <person name="Spackman E."/>
            <person name="Goraichik I."/>
            <person name="Dimitrov K.M."/>
            <person name="Suarez D.L."/>
            <person name="Swayne D.E."/>
        </authorList>
    </citation>
    <scope>NUCLEOTIDE SEQUENCE [LARGE SCALE GENOMIC DNA]</scope>
    <source>
        <strain evidence="2 3">CECT 7023</strain>
    </source>
</reference>
<evidence type="ECO:0000256" key="1">
    <source>
        <dbReference type="SAM" id="Phobius"/>
    </source>
</evidence>
<feature type="transmembrane region" description="Helical" evidence="1">
    <location>
        <begin position="36"/>
        <end position="57"/>
    </location>
</feature>
<dbReference type="Proteomes" id="UP000193900">
    <property type="component" value="Unassembled WGS sequence"/>
</dbReference>
<keyword evidence="1" id="KW-0472">Membrane</keyword>